<keyword evidence="3" id="KW-0349">Heme</keyword>
<dbReference type="Gene3D" id="1.10.630.10">
    <property type="entry name" value="Cytochrome P450"/>
    <property type="match status" value="1"/>
</dbReference>
<dbReference type="Pfam" id="PF00067">
    <property type="entry name" value="p450"/>
    <property type="match status" value="1"/>
</dbReference>
<evidence type="ECO:0000256" key="1">
    <source>
        <dbReference type="ARBA" id="ARBA00001971"/>
    </source>
</evidence>
<dbReference type="SUPFAM" id="SSF48264">
    <property type="entry name" value="Cytochrome P450"/>
    <property type="match status" value="1"/>
</dbReference>
<dbReference type="EMBL" id="JBFXLQ010000031">
    <property type="protein sequence ID" value="KAL2865600.1"/>
    <property type="molecule type" value="Genomic_DNA"/>
</dbReference>
<keyword evidence="6" id="KW-0408">Iron</keyword>
<keyword evidence="8" id="KW-1185">Reference proteome</keyword>
<dbReference type="PANTHER" id="PTHR24305:SF180">
    <property type="entry name" value="P450, PUTATIVE (EUROFUNG)-RELATED"/>
    <property type="match status" value="1"/>
</dbReference>
<dbReference type="InterPro" id="IPR050121">
    <property type="entry name" value="Cytochrome_P450_monoxygenase"/>
</dbReference>
<evidence type="ECO:0000256" key="2">
    <source>
        <dbReference type="ARBA" id="ARBA00010617"/>
    </source>
</evidence>
<dbReference type="GeneID" id="98140253"/>
<dbReference type="InterPro" id="IPR036396">
    <property type="entry name" value="Cyt_P450_sf"/>
</dbReference>
<evidence type="ECO:0000313" key="8">
    <source>
        <dbReference type="Proteomes" id="UP001610432"/>
    </source>
</evidence>
<keyword evidence="5" id="KW-0560">Oxidoreductase</keyword>
<accession>A0ABR4LM33</accession>
<dbReference type="RefSeq" id="XP_070884579.1">
    <property type="nucleotide sequence ID" value="XM_071025181.1"/>
</dbReference>
<comment type="caution">
    <text evidence="7">The sequence shown here is derived from an EMBL/GenBank/DDBJ whole genome shotgun (WGS) entry which is preliminary data.</text>
</comment>
<sequence>MLSILAGGDTTSASMRVVVYYLAESPDAYRKLFTELTSASLTLPAQWKDTRDLPYLDTVIGESMRLNPGIAMVFERVAPDGGYTLPDGRYIPAGTKVGINPSVTNRDYTVFGQDADIFRPDRWLRQESEAAEEYQERHRRMNDTCNFVFGGGRICMGRYLAMLEIKKLIAILYSTFDVSGVLYPLVQRPCTRTFDTQLHPVDHKHEWTYRNAWLAYQSDMPMTITRRAV</sequence>
<keyword evidence="4" id="KW-0479">Metal-binding</keyword>
<dbReference type="PANTHER" id="PTHR24305">
    <property type="entry name" value="CYTOCHROME P450"/>
    <property type="match status" value="1"/>
</dbReference>
<dbReference type="PRINTS" id="PR00385">
    <property type="entry name" value="P450"/>
</dbReference>
<dbReference type="InterPro" id="IPR001128">
    <property type="entry name" value="Cyt_P450"/>
</dbReference>
<proteinExistence type="inferred from homology"/>
<name>A0ABR4LM33_9EURO</name>
<reference evidence="7 8" key="1">
    <citation type="submission" date="2024-07" db="EMBL/GenBank/DDBJ databases">
        <title>Section-level genome sequencing and comparative genomics of Aspergillus sections Usti and Cavernicolus.</title>
        <authorList>
            <consortium name="Lawrence Berkeley National Laboratory"/>
            <person name="Nybo J.L."/>
            <person name="Vesth T.C."/>
            <person name="Theobald S."/>
            <person name="Frisvad J.C."/>
            <person name="Larsen T.O."/>
            <person name="Kjaerboelling I."/>
            <person name="Rothschild-Mancinelli K."/>
            <person name="Lyhne E.K."/>
            <person name="Kogle M.E."/>
            <person name="Barry K."/>
            <person name="Clum A."/>
            <person name="Na H."/>
            <person name="Ledsgaard L."/>
            <person name="Lin J."/>
            <person name="Lipzen A."/>
            <person name="Kuo A."/>
            <person name="Riley R."/>
            <person name="Mondo S."/>
            <person name="Labutti K."/>
            <person name="Haridas S."/>
            <person name="Pangalinan J."/>
            <person name="Salamov A.A."/>
            <person name="Simmons B.A."/>
            <person name="Magnuson J.K."/>
            <person name="Chen J."/>
            <person name="Drula E."/>
            <person name="Henrissat B."/>
            <person name="Wiebenga A."/>
            <person name="Lubbers R.J."/>
            <person name="Gomes A.C."/>
            <person name="Macurrencykelacurrency M.R."/>
            <person name="Stajich J."/>
            <person name="Grigoriev I.V."/>
            <person name="Mortensen U.H."/>
            <person name="De Vries R.P."/>
            <person name="Baker S.E."/>
            <person name="Andersen M.R."/>
        </authorList>
    </citation>
    <scope>NUCLEOTIDE SEQUENCE [LARGE SCALE GENOMIC DNA]</scope>
    <source>
        <strain evidence="7 8">CBS 449.75</strain>
    </source>
</reference>
<comment type="similarity">
    <text evidence="2">Belongs to the cytochrome P450 family.</text>
</comment>
<evidence type="ECO:0000256" key="5">
    <source>
        <dbReference type="ARBA" id="ARBA00023002"/>
    </source>
</evidence>
<comment type="cofactor">
    <cofactor evidence="1">
        <name>heme</name>
        <dbReference type="ChEBI" id="CHEBI:30413"/>
    </cofactor>
</comment>
<evidence type="ECO:0000256" key="4">
    <source>
        <dbReference type="ARBA" id="ARBA00022723"/>
    </source>
</evidence>
<dbReference type="InterPro" id="IPR002403">
    <property type="entry name" value="Cyt_P450_E_grp-IV"/>
</dbReference>
<evidence type="ECO:0000313" key="7">
    <source>
        <dbReference type="EMBL" id="KAL2865600.1"/>
    </source>
</evidence>
<gene>
    <name evidence="7" type="ORF">BJX67DRAFT_180552</name>
</gene>
<dbReference type="PRINTS" id="PR00465">
    <property type="entry name" value="EP450IV"/>
</dbReference>
<organism evidence="7 8">
    <name type="scientific">Aspergillus lucknowensis</name>
    <dbReference type="NCBI Taxonomy" id="176173"/>
    <lineage>
        <taxon>Eukaryota</taxon>
        <taxon>Fungi</taxon>
        <taxon>Dikarya</taxon>
        <taxon>Ascomycota</taxon>
        <taxon>Pezizomycotina</taxon>
        <taxon>Eurotiomycetes</taxon>
        <taxon>Eurotiomycetidae</taxon>
        <taxon>Eurotiales</taxon>
        <taxon>Aspergillaceae</taxon>
        <taxon>Aspergillus</taxon>
        <taxon>Aspergillus subgen. Nidulantes</taxon>
    </lineage>
</organism>
<evidence type="ECO:0000256" key="3">
    <source>
        <dbReference type="ARBA" id="ARBA00022617"/>
    </source>
</evidence>
<dbReference type="Proteomes" id="UP001610432">
    <property type="component" value="Unassembled WGS sequence"/>
</dbReference>
<protein>
    <submittedName>
        <fullName evidence="7">Cytochrome P450</fullName>
    </submittedName>
</protein>
<evidence type="ECO:0000256" key="6">
    <source>
        <dbReference type="ARBA" id="ARBA00023004"/>
    </source>
</evidence>